<dbReference type="Pfam" id="PF13589">
    <property type="entry name" value="HATPase_c_3"/>
    <property type="match status" value="1"/>
</dbReference>
<organism evidence="2 3">
    <name type="scientific">Segatella copri</name>
    <dbReference type="NCBI Taxonomy" id="165179"/>
    <lineage>
        <taxon>Bacteria</taxon>
        <taxon>Pseudomonadati</taxon>
        <taxon>Bacteroidota</taxon>
        <taxon>Bacteroidia</taxon>
        <taxon>Bacteroidales</taxon>
        <taxon>Prevotellaceae</taxon>
        <taxon>Segatella</taxon>
    </lineage>
</organism>
<name>A0AAW5U0S4_9BACT</name>
<evidence type="ECO:0000256" key="1">
    <source>
        <dbReference type="SAM" id="Coils"/>
    </source>
</evidence>
<evidence type="ECO:0000313" key="3">
    <source>
        <dbReference type="Proteomes" id="UP001209074"/>
    </source>
</evidence>
<dbReference type="EMBL" id="JAPDUS010000024">
    <property type="protein sequence ID" value="MCW4094242.1"/>
    <property type="molecule type" value="Genomic_DNA"/>
</dbReference>
<reference evidence="2" key="1">
    <citation type="submission" date="2022-11" db="EMBL/GenBank/DDBJ databases">
        <title>Genomic repertoires linked with pathogenic potency of arthritogenic Prevotella copri isolated from the gut of rheumatoid arthritis patients.</title>
        <authorList>
            <person name="Nii T."/>
            <person name="Maeda Y."/>
            <person name="Motooka D."/>
            <person name="Naito M."/>
            <person name="Matsumoto Y."/>
            <person name="Ogawa T."/>
            <person name="Oguro-Igashira E."/>
            <person name="Kishikawa T."/>
            <person name="Yamashita M."/>
            <person name="Koizumi S."/>
            <person name="Kurakawa T."/>
            <person name="Okumura R."/>
            <person name="Kayama H."/>
            <person name="Murakami M."/>
            <person name="Sakaguchi T."/>
            <person name="Das B."/>
            <person name="Nakamura S."/>
            <person name="Okada Y."/>
            <person name="Kumanogoh A."/>
            <person name="Takeda K."/>
        </authorList>
    </citation>
    <scope>NUCLEOTIDE SEQUENCE</scope>
    <source>
        <strain evidence="2">N016-13</strain>
    </source>
</reference>
<dbReference type="Proteomes" id="UP001209074">
    <property type="component" value="Unassembled WGS sequence"/>
</dbReference>
<accession>A0AAW5U0S4</accession>
<dbReference type="AlphaFoldDB" id="A0AAW5U0S4"/>
<gene>
    <name evidence="2" type="ORF">ONT05_11900</name>
</gene>
<dbReference type="GO" id="GO:0005524">
    <property type="term" value="F:ATP binding"/>
    <property type="evidence" value="ECO:0007669"/>
    <property type="project" value="UniProtKB-KW"/>
</dbReference>
<proteinExistence type="predicted"/>
<protein>
    <submittedName>
        <fullName evidence="2">ATP-binding protein</fullName>
    </submittedName>
</protein>
<keyword evidence="2" id="KW-0547">Nucleotide-binding</keyword>
<keyword evidence="1" id="KW-0175">Coiled coil</keyword>
<dbReference type="SUPFAM" id="SSF55874">
    <property type="entry name" value="ATPase domain of HSP90 chaperone/DNA topoisomerase II/histidine kinase"/>
    <property type="match status" value="1"/>
</dbReference>
<dbReference type="InterPro" id="IPR036890">
    <property type="entry name" value="HATPase_C_sf"/>
</dbReference>
<feature type="coiled-coil region" evidence="1">
    <location>
        <begin position="378"/>
        <end position="408"/>
    </location>
</feature>
<dbReference type="RefSeq" id="WP_264960455.1">
    <property type="nucleotide sequence ID" value="NZ_JAPDUQ010000007.1"/>
</dbReference>
<comment type="caution">
    <text evidence="2">The sequence shown here is derived from an EMBL/GenBank/DDBJ whole genome shotgun (WGS) entry which is preliminary data.</text>
</comment>
<dbReference type="Gene3D" id="3.30.565.10">
    <property type="entry name" value="Histidine kinase-like ATPase, C-terminal domain"/>
    <property type="match status" value="1"/>
</dbReference>
<sequence length="623" mass="70590">MEKKEYKIEIDPRILELLGPNLYTNIYYVLAELIANAYDADAHNVYIISEEDSIRVEDDGHGMSYKKGGIAKYLGVAKLSRTDENDSVTDLGRKKMGRKGIGKLAALSVSENVDILTIAEGEKSGFVLSRHPDDDGLLQPINDIDIHFEKIDDHGTAIVMKNPEYKLHKTNAAIKRNIVNIFPLIDRDFRIHIINKDGKDDVIERMDDIFAKSLCTIITLGADYGTLANKVNVPFADKKDTLVDVRPAYSEKLPLINSLGEKKEYQLVIEGWIGAYESTKGRKKDASDFPDNFISLYANKKMGEFNILPKVGKNRLIESYIVGQLYVDLFELSELPDMALSNRQGYKSDDPRYEKVISYVGKILLPEIINKRATYASLKNASVQKKQLNEQRKREADLKRTVENFKRKTSERIASHFVDGEAYDSNQVKAVVDTAINDSIPDFGIKKKVDTAKRKILISQTSADKDLSDLVYNFLLFNGVPAKEIIYSNCDEAVSRIPDDIPIFDYLRDFFVNSYSDQKIYVIFVTSENIKGSFGTMAEIGAAWITKADHKIINIYDFKPQEPLNNRVTWQSTVIDEEGNISMTKLNADLFCQKIEDVCTKLGYQPKERKTNMLRLSDSVKIV</sequence>
<keyword evidence="2" id="KW-0067">ATP-binding</keyword>
<evidence type="ECO:0000313" key="2">
    <source>
        <dbReference type="EMBL" id="MCW4094242.1"/>
    </source>
</evidence>